<evidence type="ECO:0000256" key="3">
    <source>
        <dbReference type="ARBA" id="ARBA00022553"/>
    </source>
</evidence>
<keyword evidence="3" id="KW-0597">Phosphoprotein</keyword>
<evidence type="ECO:0000313" key="6">
    <source>
        <dbReference type="Proteomes" id="UP000273626"/>
    </source>
</evidence>
<gene>
    <name evidence="5" type="ORF">BDE18_2140</name>
</gene>
<dbReference type="InterPro" id="IPR036736">
    <property type="entry name" value="ACP-like_sf"/>
</dbReference>
<name>A0ABX9SFB2_PARPN</name>
<dbReference type="InterPro" id="IPR025110">
    <property type="entry name" value="AMP-bd_C"/>
</dbReference>
<dbReference type="Pfam" id="PF00668">
    <property type="entry name" value="Condensation"/>
    <property type="match status" value="1"/>
</dbReference>
<dbReference type="InterPro" id="IPR009081">
    <property type="entry name" value="PP-bd_ACP"/>
</dbReference>
<dbReference type="InterPro" id="IPR001242">
    <property type="entry name" value="Condensation_dom"/>
</dbReference>
<evidence type="ECO:0000256" key="1">
    <source>
        <dbReference type="ARBA" id="ARBA00001957"/>
    </source>
</evidence>
<dbReference type="PROSITE" id="PS00012">
    <property type="entry name" value="PHOSPHOPANTETHEINE"/>
    <property type="match status" value="1"/>
</dbReference>
<dbReference type="InterPro" id="IPR020802">
    <property type="entry name" value="TesA-like"/>
</dbReference>
<dbReference type="Gene3D" id="3.30.300.30">
    <property type="match status" value="1"/>
</dbReference>
<dbReference type="InterPro" id="IPR000873">
    <property type="entry name" value="AMP-dep_synth/lig_dom"/>
</dbReference>
<dbReference type="PROSITE" id="PS50075">
    <property type="entry name" value="CARRIER"/>
    <property type="match status" value="1"/>
</dbReference>
<dbReference type="InterPro" id="IPR042099">
    <property type="entry name" value="ANL_N_sf"/>
</dbReference>
<sequence length="1310" mass="140219">MPGVTWLSARSFPYDFSLPGRGGPDMDTRHDIPAETGCPLTEAQEGLWYVQALDPQNPILNTGQYLELTGPLDPDALAQAVQRTIAETPALALRFAAGPQGPRQWVGLPPMLGFADLSAQPDAEAQALAQMRADSRRPLDLGCEPAGALTLFALGPERHLLYERIHHLAIDGYGMVLVTNRIAAHYAALVAGAPVPEPFGPLSLAAEEDAAWRASPRRQADRDWWHAELAGLPEVAGLAPGRAVSGPDFLRDTRMLPQALLDRLAGYAARHRLGWPDVLNALTGAYLARWTGGEAVIGLPFMARMGRKIAQVPCMAMNVLPHRLRLDEDAPLPEWLAAQSKRMAQGRRRGLYRSELLRRELGLVGGTRRLYGPLVNVQPFDKPPEFPGLDCRLHILGAGAVDDLTLTFRGDPAAGMIFEVDANPALYTPEEVRGHGDRLVAFLEAALAAETLAEVPTASPAEIAAAKARAEATRHPLPDTTLTALIAAQLAATPAAPAVSFGAESLSFADLDRRSAALAARLQDLGAGPDRIVAVALERSLELPLALLAILRAGAAYLPLDPAHPPERIARILAQARPVAVLATADLAGLFPAGTELLLPTDWPAEGRPTGTPQPGDLAYVIFTSGSTGEPKGVAVEHRAIVNRLLWMQAHYGIASDDRILQKTPATFDVSVWEFFLPMMAGAELVMAPPGAHRDPAAIARLIRDRAITTCHFVPSMLSAFLASPASQGLAMRRVFCSGEELTADQRDRFHARIRAELHNLYGPTEAAVDVSYWPAGPEDRANPIPIGWPVWNTALEVLDDRMRPVPPGLAGHLYLGGVQLARGYLGRADLTAERFIDAPQGRLYATGDLARLRLDGAVVYLGRSDHQVKIRGLRVELGEIEAAIMATGLARECVVIAREDHAGEKRLVAYLVPAADWRPGLLAERLAAGLPAYMLPAAEVALESLPVTSNGKLDRKALPAPAFAASGRAAESATERLLARLYAEILHLDAPAPAEADFFALGGDSLSAVRLAQALEAETGRDPGLGTIFEQPVLAALAAALDAQAPRDDGLGPLILLAEGDAQAAPLFLIHPAGGLAWGYRGLARRIAPSRRVWGLQHPGLDPAVPMPESLAALAQDYAQRIAALAPRGQVHLAGWSVGGILAQEIAAILAEAGREPGLVAMLDSYPCDAWRDEPEPDPVAALRALLAIAGYDPEAHRELDTREAVVAFLRRGDSALGALPAQVLDGVVRTVTGTNRLIRGHHHRRLAGTITHFRAARDHKDRTLTPEMWALYAEGLEVIDLPFLHAEMTSAEATALIAPELVKRLAEG</sequence>
<dbReference type="SUPFAM" id="SSF56801">
    <property type="entry name" value="Acetyl-CoA synthetase-like"/>
    <property type="match status" value="1"/>
</dbReference>
<dbReference type="InterPro" id="IPR006162">
    <property type="entry name" value="Ppantetheine_attach_site"/>
</dbReference>
<comment type="cofactor">
    <cofactor evidence="1">
        <name>pantetheine 4'-phosphate</name>
        <dbReference type="ChEBI" id="CHEBI:47942"/>
    </cofactor>
</comment>
<dbReference type="InterPro" id="IPR010071">
    <property type="entry name" value="AA_adenyl_dom"/>
</dbReference>
<protein>
    <submittedName>
        <fullName evidence="5">Enterobactin synthetase component F</fullName>
    </submittedName>
</protein>
<dbReference type="InterPro" id="IPR045851">
    <property type="entry name" value="AMP-bd_C_sf"/>
</dbReference>
<dbReference type="SUPFAM" id="SSF53474">
    <property type="entry name" value="alpha/beta-Hydrolases"/>
    <property type="match status" value="1"/>
</dbReference>
<dbReference type="Gene3D" id="3.40.50.12780">
    <property type="entry name" value="N-terminal domain of ligase-like"/>
    <property type="match status" value="1"/>
</dbReference>
<proteinExistence type="predicted"/>
<dbReference type="Pfam" id="PF00550">
    <property type="entry name" value="PP-binding"/>
    <property type="match status" value="1"/>
</dbReference>
<evidence type="ECO:0000259" key="4">
    <source>
        <dbReference type="PROSITE" id="PS50075"/>
    </source>
</evidence>
<dbReference type="InterPro" id="IPR001031">
    <property type="entry name" value="Thioesterase"/>
</dbReference>
<dbReference type="InterPro" id="IPR020806">
    <property type="entry name" value="PKS_PP-bd"/>
</dbReference>
<dbReference type="SUPFAM" id="SSF52777">
    <property type="entry name" value="CoA-dependent acyltransferases"/>
    <property type="match status" value="2"/>
</dbReference>
<dbReference type="InterPro" id="IPR029058">
    <property type="entry name" value="AB_hydrolase_fold"/>
</dbReference>
<reference evidence="5" key="1">
    <citation type="submission" date="2018-10" db="EMBL/GenBank/DDBJ databases">
        <title>Genomic Encyclopedia of Archaeal and Bacterial Type Strains, Phase II (KMG-II): from individual species to whole genera.</title>
        <authorList>
            <person name="Goeker M."/>
        </authorList>
    </citation>
    <scope>NUCLEOTIDE SEQUENCE [LARGE SCALE GENOMIC DNA]</scope>
    <source>
        <strain evidence="5">DSM 2944</strain>
    </source>
</reference>
<dbReference type="Pfam" id="PF00501">
    <property type="entry name" value="AMP-binding"/>
    <property type="match status" value="1"/>
</dbReference>
<keyword evidence="2" id="KW-0596">Phosphopantetheine</keyword>
<dbReference type="CDD" id="cd17646">
    <property type="entry name" value="A_NRPS_AB3403-like"/>
    <property type="match status" value="1"/>
</dbReference>
<dbReference type="PROSITE" id="PS00455">
    <property type="entry name" value="AMP_BINDING"/>
    <property type="match status" value="1"/>
</dbReference>
<dbReference type="SMART" id="SM00824">
    <property type="entry name" value="PKS_TE"/>
    <property type="match status" value="1"/>
</dbReference>
<dbReference type="PANTHER" id="PTHR45527:SF1">
    <property type="entry name" value="FATTY ACID SYNTHASE"/>
    <property type="match status" value="1"/>
</dbReference>
<dbReference type="InterPro" id="IPR023213">
    <property type="entry name" value="CAT-like_dom_sf"/>
</dbReference>
<dbReference type="Pfam" id="PF13193">
    <property type="entry name" value="AMP-binding_C"/>
    <property type="match status" value="1"/>
</dbReference>
<dbReference type="Gene3D" id="3.40.50.1820">
    <property type="entry name" value="alpha/beta hydrolase"/>
    <property type="match status" value="1"/>
</dbReference>
<dbReference type="InterPro" id="IPR020845">
    <property type="entry name" value="AMP-binding_CS"/>
</dbReference>
<keyword evidence="6" id="KW-1185">Reference proteome</keyword>
<dbReference type="Gene3D" id="3.30.559.10">
    <property type="entry name" value="Chloramphenicol acetyltransferase-like domain"/>
    <property type="match status" value="1"/>
</dbReference>
<dbReference type="Pfam" id="PF00975">
    <property type="entry name" value="Thioesterase"/>
    <property type="match status" value="1"/>
</dbReference>
<dbReference type="SMART" id="SM00823">
    <property type="entry name" value="PKS_PP"/>
    <property type="match status" value="1"/>
</dbReference>
<dbReference type="PANTHER" id="PTHR45527">
    <property type="entry name" value="NONRIBOSOMAL PEPTIDE SYNTHETASE"/>
    <property type="match status" value="1"/>
</dbReference>
<comment type="caution">
    <text evidence="5">The sequence shown here is derived from an EMBL/GenBank/DDBJ whole genome shotgun (WGS) entry which is preliminary data.</text>
</comment>
<feature type="domain" description="Carrier" evidence="4">
    <location>
        <begin position="970"/>
        <end position="1046"/>
    </location>
</feature>
<organism evidence="5 6">
    <name type="scientific">Paracoccus pantotrophus</name>
    <name type="common">Thiosphaera pantotropha</name>
    <dbReference type="NCBI Taxonomy" id="82367"/>
    <lineage>
        <taxon>Bacteria</taxon>
        <taxon>Pseudomonadati</taxon>
        <taxon>Pseudomonadota</taxon>
        <taxon>Alphaproteobacteria</taxon>
        <taxon>Rhodobacterales</taxon>
        <taxon>Paracoccaceae</taxon>
        <taxon>Paracoccus</taxon>
    </lineage>
</organism>
<dbReference type="SUPFAM" id="SSF47336">
    <property type="entry name" value="ACP-like"/>
    <property type="match status" value="1"/>
</dbReference>
<dbReference type="EMBL" id="RBLI01000001">
    <property type="protein sequence ID" value="RKS52800.1"/>
    <property type="molecule type" value="Genomic_DNA"/>
</dbReference>
<dbReference type="Gene3D" id="3.30.559.30">
    <property type="entry name" value="Nonribosomal peptide synthetase, condensation domain"/>
    <property type="match status" value="1"/>
</dbReference>
<dbReference type="NCBIfam" id="TIGR01733">
    <property type="entry name" value="AA-adenyl-dom"/>
    <property type="match status" value="1"/>
</dbReference>
<evidence type="ECO:0000313" key="5">
    <source>
        <dbReference type="EMBL" id="RKS52800.1"/>
    </source>
</evidence>
<accession>A0ABX9SFB2</accession>
<evidence type="ECO:0000256" key="2">
    <source>
        <dbReference type="ARBA" id="ARBA00022450"/>
    </source>
</evidence>
<dbReference type="Proteomes" id="UP000273626">
    <property type="component" value="Unassembled WGS sequence"/>
</dbReference>